<dbReference type="InterPro" id="IPR016722">
    <property type="entry name" value="DNA_pol_alpha_bsu"/>
</dbReference>
<keyword evidence="5" id="KW-1185">Reference proteome</keyword>
<comment type="caution">
    <text evidence="4">The sequence shown here is derived from an EMBL/GenBank/DDBJ whole genome shotgun (WGS) entry which is preliminary data.</text>
</comment>
<dbReference type="PANTHER" id="PTHR23061">
    <property type="entry name" value="DNA POLYMERASE 2 ALPHA 70 KDA SUBUNIT"/>
    <property type="match status" value="1"/>
</dbReference>
<gene>
    <name evidence="4" type="ORF">NE237_007796</name>
</gene>
<evidence type="ECO:0000256" key="2">
    <source>
        <dbReference type="ARBA" id="ARBA00023242"/>
    </source>
</evidence>
<comment type="subcellular location">
    <subcellularLocation>
        <location evidence="1">Nucleus</location>
    </subcellularLocation>
</comment>
<dbReference type="PANTHER" id="PTHR23061:SF12">
    <property type="entry name" value="DNA POLYMERASE ALPHA SUBUNIT B"/>
    <property type="match status" value="1"/>
</dbReference>
<dbReference type="OrthoDB" id="10568276at2759"/>
<keyword evidence="2" id="KW-0539">Nucleus</keyword>
<organism evidence="4 5">
    <name type="scientific">Protea cynaroides</name>
    <dbReference type="NCBI Taxonomy" id="273540"/>
    <lineage>
        <taxon>Eukaryota</taxon>
        <taxon>Viridiplantae</taxon>
        <taxon>Streptophyta</taxon>
        <taxon>Embryophyta</taxon>
        <taxon>Tracheophyta</taxon>
        <taxon>Spermatophyta</taxon>
        <taxon>Magnoliopsida</taxon>
        <taxon>Proteales</taxon>
        <taxon>Proteaceae</taxon>
        <taxon>Protea</taxon>
    </lineage>
</organism>
<name>A0A9Q0QWR2_9MAGN</name>
<dbReference type="GO" id="GO:0005658">
    <property type="term" value="C:alpha DNA polymerase:primase complex"/>
    <property type="evidence" value="ECO:0007669"/>
    <property type="project" value="TreeGrafter"/>
</dbReference>
<dbReference type="Gene3D" id="1.10.8.530">
    <property type="entry name" value="DNA polymerase alpha-primase, subunit B, N-terminal domain"/>
    <property type="match status" value="1"/>
</dbReference>
<dbReference type="GO" id="GO:0006270">
    <property type="term" value="P:DNA replication initiation"/>
    <property type="evidence" value="ECO:0007669"/>
    <property type="project" value="TreeGrafter"/>
</dbReference>
<protein>
    <recommendedName>
        <fullName evidence="3">DNA polymerase alpha subunit B N-terminal domain-containing protein</fullName>
    </recommendedName>
</protein>
<dbReference type="InterPro" id="IPR013627">
    <property type="entry name" value="Pol_alpha_B_N"/>
</dbReference>
<dbReference type="Proteomes" id="UP001141806">
    <property type="component" value="Unassembled WGS sequence"/>
</dbReference>
<evidence type="ECO:0000256" key="1">
    <source>
        <dbReference type="ARBA" id="ARBA00004123"/>
    </source>
</evidence>
<sequence>MEEEIKAAFEMSGFSLDLEDEVLKNCFTFCINYNVRSSDLVSSWEVNYLKWLHRKGFGGTFEQISTFEHSDKVVGVEGHNPSGYCLVASSVVDTIPLLYPSDMGFPPPNKQTLDQEIQPNSPSPVLGELSLVCKVSCCTVDNPQTA</sequence>
<proteinExistence type="predicted"/>
<dbReference type="EMBL" id="JAMYWD010000004">
    <property type="protein sequence ID" value="KAJ4974622.1"/>
    <property type="molecule type" value="Genomic_DNA"/>
</dbReference>
<accession>A0A9Q0QWR2</accession>
<dbReference type="Pfam" id="PF08418">
    <property type="entry name" value="Pol_alpha_B_N"/>
    <property type="match status" value="1"/>
</dbReference>
<dbReference type="AlphaFoldDB" id="A0A9Q0QWR2"/>
<evidence type="ECO:0000313" key="5">
    <source>
        <dbReference type="Proteomes" id="UP001141806"/>
    </source>
</evidence>
<evidence type="ECO:0000259" key="3">
    <source>
        <dbReference type="Pfam" id="PF08418"/>
    </source>
</evidence>
<evidence type="ECO:0000313" key="4">
    <source>
        <dbReference type="EMBL" id="KAJ4974622.1"/>
    </source>
</evidence>
<dbReference type="InterPro" id="IPR043034">
    <property type="entry name" value="DNA_pol_alpha_B_N_sf"/>
</dbReference>
<reference evidence="4" key="1">
    <citation type="journal article" date="2023" name="Plant J.">
        <title>The genome of the king protea, Protea cynaroides.</title>
        <authorList>
            <person name="Chang J."/>
            <person name="Duong T.A."/>
            <person name="Schoeman C."/>
            <person name="Ma X."/>
            <person name="Roodt D."/>
            <person name="Barker N."/>
            <person name="Li Z."/>
            <person name="Van de Peer Y."/>
            <person name="Mizrachi E."/>
        </authorList>
    </citation>
    <scope>NUCLEOTIDE SEQUENCE</scope>
    <source>
        <tissue evidence="4">Young leaves</tissue>
    </source>
</reference>
<feature type="domain" description="DNA polymerase alpha subunit B N-terminal" evidence="3">
    <location>
        <begin position="3"/>
        <end position="69"/>
    </location>
</feature>